<dbReference type="PANTHER" id="PTHR42755:SF1">
    <property type="entry name" value="3-DEOXY-D-MANNO-OCTULOSONIC ACID TRANSFERASE, MITOCHONDRIAL-RELATED"/>
    <property type="match status" value="1"/>
</dbReference>
<evidence type="ECO:0000313" key="12">
    <source>
        <dbReference type="Proteomes" id="UP000265691"/>
    </source>
</evidence>
<accession>A0A3A1Y767</accession>
<dbReference type="Gene3D" id="3.40.50.2000">
    <property type="entry name" value="Glycogen Phosphorylase B"/>
    <property type="match status" value="1"/>
</dbReference>
<dbReference type="OrthoDB" id="9789797at2"/>
<dbReference type="GO" id="GO:0043842">
    <property type="term" value="F:Kdo transferase activity"/>
    <property type="evidence" value="ECO:0007669"/>
    <property type="project" value="UniProtKB-EC"/>
</dbReference>
<dbReference type="InterPro" id="IPR038107">
    <property type="entry name" value="Glycos_transf_N_sf"/>
</dbReference>
<keyword evidence="12" id="KW-1185">Reference proteome</keyword>
<evidence type="ECO:0000256" key="8">
    <source>
        <dbReference type="PIRSR" id="PIRSR639901-2"/>
    </source>
</evidence>
<feature type="active site" description="Proton acceptor" evidence="7">
    <location>
        <position position="71"/>
    </location>
</feature>
<dbReference type="Gene3D" id="3.40.50.11720">
    <property type="entry name" value="3-Deoxy-D-manno-octulosonic-acid transferase, N-terminal domain"/>
    <property type="match status" value="1"/>
</dbReference>
<evidence type="ECO:0000256" key="7">
    <source>
        <dbReference type="PIRSR" id="PIRSR639901-1"/>
    </source>
</evidence>
<evidence type="ECO:0000256" key="1">
    <source>
        <dbReference type="ARBA" id="ARBA00004713"/>
    </source>
</evidence>
<reference evidence="11 12" key="1">
    <citation type="submission" date="2017-08" db="EMBL/GenBank/DDBJ databases">
        <title>Reclassification of Bisgaard taxon 37 and 44.</title>
        <authorList>
            <person name="Christensen H."/>
        </authorList>
    </citation>
    <scope>NUCLEOTIDE SEQUENCE [LARGE SCALE GENOMIC DNA]</scope>
    <source>
        <strain evidence="11 12">B96_3</strain>
    </source>
</reference>
<dbReference type="EMBL" id="NRHC01000038">
    <property type="protein sequence ID" value="RIY33120.1"/>
    <property type="molecule type" value="Genomic_DNA"/>
</dbReference>
<evidence type="ECO:0000256" key="4">
    <source>
        <dbReference type="ARBA" id="ARBA00022679"/>
    </source>
</evidence>
<dbReference type="EC" id="2.4.99.12" evidence="2 9"/>
<name>A0A3A1Y767_9GAMM</name>
<protein>
    <recommendedName>
        <fullName evidence="3 9">3-deoxy-D-manno-octulosonic acid transferase</fullName>
        <shortName evidence="9">Kdo transferase</shortName>
        <ecNumber evidence="2 9">2.4.99.12</ecNumber>
    </recommendedName>
    <alternativeName>
        <fullName evidence="5 9">Lipid IV(A) 3-deoxy-D-manno-octulosonic acid transferase</fullName>
    </alternativeName>
</protein>
<dbReference type="Proteomes" id="UP000265691">
    <property type="component" value="Unassembled WGS sequence"/>
</dbReference>
<dbReference type="PANTHER" id="PTHR42755">
    <property type="entry name" value="3-DEOXY-MANNO-OCTULOSONATE CYTIDYLYLTRANSFERASE"/>
    <property type="match status" value="1"/>
</dbReference>
<dbReference type="InterPro" id="IPR039901">
    <property type="entry name" value="Kdotransferase"/>
</dbReference>
<sequence>MVNSYLLYKSFWKLITPLVKYYFKRRGKKDKRYTEHLEERFAGVYDTQLQSFILKCQAEGSIHIHAASLGEVNLISSFVLALDNLKAKNLLKEKFNRPIIITTNTPTGRQAASKLKDQLNLISLEVVYTPLEYEKTINKFIQDFNPSLSIFVETEIWPLLIKKLKEHNSLYLVNARISEKNLAKNSKGLLRKSIDKFDKIVCQNYLNALLYSAVLEGKSQISTNLEVNKVTYSYLDNAGSKNETCYFHAKADKSKLYIGNNLKFNRANYRVEDQLFHLLYKKFRQQGKVNLLVSSTYPDEVKLILHSSDLTNFIIAPRHPENFAKVAEYCQDNGFVVTYFSTLKERFYKLIDQVYAQIDGQDKDIDHLNHLNNKLGNLWLNLEELLGFNHPQNVLLVDTIGDLNNLYQLADITVVGGTFNKIGGHDVIAPISYLNSVIVGPNFKNQQAVVEELINLNALNLIKDTETVKSTLEVYLKSYLSERQKLNDKLIYIDENTDLKSLSLEYTYLGKEYLAYKYFLSQQNALINHLKILGVI</sequence>
<evidence type="ECO:0000256" key="3">
    <source>
        <dbReference type="ARBA" id="ARBA00019077"/>
    </source>
</evidence>
<comment type="similarity">
    <text evidence="9">Belongs to the glycosyltransferase group 1 family.</text>
</comment>
<evidence type="ECO:0000256" key="6">
    <source>
        <dbReference type="ARBA" id="ARBA00049183"/>
    </source>
</evidence>
<evidence type="ECO:0000256" key="9">
    <source>
        <dbReference type="RuleBase" id="RU365103"/>
    </source>
</evidence>
<dbReference type="UniPathway" id="UPA00958"/>
<dbReference type="Pfam" id="PF04413">
    <property type="entry name" value="Glycos_transf_N"/>
    <property type="match status" value="1"/>
</dbReference>
<organism evidence="11 12">
    <name type="scientific">Psittacicella hinzii</name>
    <dbReference type="NCBI Taxonomy" id="2028575"/>
    <lineage>
        <taxon>Bacteria</taxon>
        <taxon>Pseudomonadati</taxon>
        <taxon>Pseudomonadota</taxon>
        <taxon>Gammaproteobacteria</taxon>
        <taxon>Pasteurellales</taxon>
        <taxon>Psittacicellaceae</taxon>
        <taxon>Psittacicella</taxon>
    </lineage>
</organism>
<feature type="domain" description="3-deoxy-D-manno-octulosonic-acid transferase N-terminal" evidence="10">
    <location>
        <begin position="37"/>
        <end position="214"/>
    </location>
</feature>
<dbReference type="InterPro" id="IPR007507">
    <property type="entry name" value="Glycos_transf_N"/>
</dbReference>
<keyword evidence="4 9" id="KW-0808">Transferase</keyword>
<comment type="function">
    <text evidence="9">Involved in lipopolysaccharide (LPS) biosynthesis. Catalyzes the transfer of 3-deoxy-D-manno-octulosonate (Kdo) residue(s) from CMP-Kdo to lipid IV(A), the tetraacyldisaccharide-1,4'-bisphosphate precursor of lipid A.</text>
</comment>
<dbReference type="AlphaFoldDB" id="A0A3A1Y767"/>
<feature type="site" description="Transition state stabilizer" evidence="8">
    <location>
        <position position="153"/>
    </location>
</feature>
<evidence type="ECO:0000256" key="2">
    <source>
        <dbReference type="ARBA" id="ARBA00012621"/>
    </source>
</evidence>
<gene>
    <name evidence="11" type="ORF">CKF54_03465</name>
</gene>
<dbReference type="GO" id="GO:0009245">
    <property type="term" value="P:lipid A biosynthetic process"/>
    <property type="evidence" value="ECO:0007669"/>
    <property type="project" value="TreeGrafter"/>
</dbReference>
<dbReference type="RefSeq" id="WP_119524896.1">
    <property type="nucleotide sequence ID" value="NZ_NRHC01000038.1"/>
</dbReference>
<dbReference type="GO" id="GO:0009244">
    <property type="term" value="P:lipopolysaccharide core region biosynthetic process"/>
    <property type="evidence" value="ECO:0007669"/>
    <property type="project" value="UniProtKB-UniRule"/>
</dbReference>
<comment type="subcellular location">
    <subcellularLocation>
        <location evidence="9">Cell membrane</location>
    </subcellularLocation>
</comment>
<comment type="catalytic activity">
    <reaction evidence="6 9">
        <text>lipid IVA (E. coli) + CMP-3-deoxy-beta-D-manno-octulosonate = alpha-Kdo-(2-&gt;6)-lipid IVA (E. coli) + CMP + H(+)</text>
        <dbReference type="Rhea" id="RHEA:28066"/>
        <dbReference type="ChEBI" id="CHEBI:15378"/>
        <dbReference type="ChEBI" id="CHEBI:58603"/>
        <dbReference type="ChEBI" id="CHEBI:60364"/>
        <dbReference type="ChEBI" id="CHEBI:60377"/>
        <dbReference type="ChEBI" id="CHEBI:85987"/>
        <dbReference type="EC" id="2.4.99.12"/>
    </reaction>
</comment>
<feature type="site" description="Transition state stabilizer" evidence="8">
    <location>
        <position position="263"/>
    </location>
</feature>
<keyword evidence="9" id="KW-0472">Membrane</keyword>
<keyword evidence="9" id="KW-1003">Cell membrane</keyword>
<evidence type="ECO:0000313" key="11">
    <source>
        <dbReference type="EMBL" id="RIY33120.1"/>
    </source>
</evidence>
<comment type="pathway">
    <text evidence="1 9">Bacterial outer membrane biogenesis; LPS core biosynthesis.</text>
</comment>
<evidence type="ECO:0000256" key="5">
    <source>
        <dbReference type="ARBA" id="ARBA00031445"/>
    </source>
</evidence>
<proteinExistence type="inferred from homology"/>
<comment type="caution">
    <text evidence="11">The sequence shown here is derived from an EMBL/GenBank/DDBJ whole genome shotgun (WGS) entry which is preliminary data.</text>
</comment>
<dbReference type="GO" id="GO:0005886">
    <property type="term" value="C:plasma membrane"/>
    <property type="evidence" value="ECO:0007669"/>
    <property type="project" value="UniProtKB-SubCell"/>
</dbReference>
<keyword evidence="9" id="KW-0448">Lipopolysaccharide biosynthesis</keyword>
<evidence type="ECO:0000259" key="10">
    <source>
        <dbReference type="Pfam" id="PF04413"/>
    </source>
</evidence>